<dbReference type="STRING" id="1423751.FC38_GL000533"/>
<organism evidence="2 4">
    <name type="scientific">Lactobacillus gigeriorum DSM 23908 = CRBIP 24.85</name>
    <dbReference type="NCBI Taxonomy" id="1423751"/>
    <lineage>
        <taxon>Bacteria</taxon>
        <taxon>Bacillati</taxon>
        <taxon>Bacillota</taxon>
        <taxon>Bacilli</taxon>
        <taxon>Lactobacillales</taxon>
        <taxon>Lactobacillaceae</taxon>
        <taxon>Lactobacillus</taxon>
    </lineage>
</organism>
<feature type="domain" description="DUF4097" evidence="1">
    <location>
        <begin position="56"/>
        <end position="246"/>
    </location>
</feature>
<dbReference type="PATRIC" id="fig|1423751.3.peg.555"/>
<dbReference type="EMBL" id="AYZO01000018">
    <property type="protein sequence ID" value="KRN11759.1"/>
    <property type="molecule type" value="Genomic_DNA"/>
</dbReference>
<gene>
    <name evidence="2" type="ORF">BN52_04920</name>
    <name evidence="3" type="ORF">FC38_GL000533</name>
</gene>
<dbReference type="Proteomes" id="UP000051521">
    <property type="component" value="Unassembled WGS sequence"/>
</dbReference>
<dbReference type="EMBL" id="CAKC01000068">
    <property type="protein sequence ID" value="CCI87458.1"/>
    <property type="molecule type" value="Genomic_DNA"/>
</dbReference>
<sequence>MKLLTAKGKLIKTVLYDEPFSKLNLILANCHVKVERGNRFEIVFVGPENEIPKVNATGDTVKISQTFNRRIRHKNNPGYRLHISLPAKGLEQLNAFTFRGDIELDRLQIEQVNLDTNHGNLILAGDKFMTLNLNSRYGYLSARQIQTESFRLMLTYGDAYLDLCRLGESKCQMTNGDFELANSSLTGKFFVTSLEGNVLSRLTKVTGYHLQTDDGDVVVNGRDEGFTYINKPNEDAVLYVRSADGSIFVE</sequence>
<comment type="caution">
    <text evidence="2">The sequence shown here is derived from an EMBL/GenBank/DDBJ whole genome shotgun (WGS) entry which is preliminary data.</text>
</comment>
<evidence type="ECO:0000313" key="4">
    <source>
        <dbReference type="Proteomes" id="UP000009326"/>
    </source>
</evidence>
<dbReference type="Proteomes" id="UP000009326">
    <property type="component" value="Unassembled WGS sequence"/>
</dbReference>
<dbReference type="InterPro" id="IPR025164">
    <property type="entry name" value="Toastrack_DUF4097"/>
</dbReference>
<dbReference type="OrthoDB" id="2293406at2"/>
<proteinExistence type="predicted"/>
<evidence type="ECO:0000313" key="5">
    <source>
        <dbReference type="Proteomes" id="UP000051521"/>
    </source>
</evidence>
<reference evidence="3 5" key="2">
    <citation type="journal article" date="2015" name="Genome Announc.">
        <title>Expanding the biotechnology potential of lactobacilli through comparative genomics of 213 strains and associated genera.</title>
        <authorList>
            <person name="Sun Z."/>
            <person name="Harris H.M."/>
            <person name="McCann A."/>
            <person name="Guo C."/>
            <person name="Argimon S."/>
            <person name="Zhang W."/>
            <person name="Yang X."/>
            <person name="Jeffery I.B."/>
            <person name="Cooney J.C."/>
            <person name="Kagawa T.F."/>
            <person name="Liu W."/>
            <person name="Song Y."/>
            <person name="Salvetti E."/>
            <person name="Wrobel A."/>
            <person name="Rasinkangas P."/>
            <person name="Parkhill J."/>
            <person name="Rea M.C."/>
            <person name="O'Sullivan O."/>
            <person name="Ritari J."/>
            <person name="Douillard F.P."/>
            <person name="Paul Ross R."/>
            <person name="Yang R."/>
            <person name="Briner A.E."/>
            <person name="Felis G.E."/>
            <person name="de Vos W.M."/>
            <person name="Barrangou R."/>
            <person name="Klaenhammer T.R."/>
            <person name="Caufield P.W."/>
            <person name="Cui Y."/>
            <person name="Zhang H."/>
            <person name="O'Toole P.W."/>
        </authorList>
    </citation>
    <scope>NUCLEOTIDE SEQUENCE [LARGE SCALE GENOMIC DNA]</scope>
    <source>
        <strain evidence="3 5">DSM 23908</strain>
    </source>
</reference>
<protein>
    <submittedName>
        <fullName evidence="2">Conserved domain protein</fullName>
    </submittedName>
</protein>
<evidence type="ECO:0000259" key="1">
    <source>
        <dbReference type="Pfam" id="PF13349"/>
    </source>
</evidence>
<dbReference type="RefSeq" id="WP_008473691.1">
    <property type="nucleotide sequence ID" value="NZ_AYZO01000018.1"/>
</dbReference>
<name>I7LGC0_9LACO</name>
<evidence type="ECO:0000313" key="3">
    <source>
        <dbReference type="EMBL" id="KRN11759.1"/>
    </source>
</evidence>
<reference evidence="2 4" key="1">
    <citation type="submission" date="2012-06" db="EMBL/GenBank/DDBJ databases">
        <title>Draft genome sequence of Lactobacillus gigeriorum CRBIP 24.85T, isolated from chicken crop.</title>
        <authorList>
            <person name="Cousin S."/>
            <person name="Ma L."/>
            <person name="Creno S."/>
            <person name="Clermont D."/>
            <person name="Loux V."/>
            <person name="Bizet C."/>
            <person name="Bouchier C."/>
        </authorList>
    </citation>
    <scope>NUCLEOTIDE SEQUENCE [LARGE SCALE GENOMIC DNA]</scope>
    <source>
        <strain evidence="4">CRBIP 24.85T</strain>
        <strain evidence="2">Type strain: CRBIP 24.85</strain>
    </source>
</reference>
<dbReference type="AlphaFoldDB" id="I7LGC0"/>
<dbReference type="Gene3D" id="2.160.20.120">
    <property type="match status" value="1"/>
</dbReference>
<accession>I7LGC0</accession>
<evidence type="ECO:0000313" key="2">
    <source>
        <dbReference type="EMBL" id="CCI87458.1"/>
    </source>
</evidence>
<keyword evidence="5" id="KW-1185">Reference proteome</keyword>
<dbReference type="Pfam" id="PF13349">
    <property type="entry name" value="DUF4097"/>
    <property type="match status" value="1"/>
</dbReference>